<comment type="caution">
    <text evidence="3">The sequence shown here is derived from an EMBL/GenBank/DDBJ whole genome shotgun (WGS) entry which is preliminary data.</text>
</comment>
<feature type="compositionally biased region" description="Basic and acidic residues" evidence="1">
    <location>
        <begin position="1"/>
        <end position="13"/>
    </location>
</feature>
<dbReference type="EMBL" id="SESI01000003">
    <property type="protein sequence ID" value="TQQ79480.1"/>
    <property type="molecule type" value="Genomic_DNA"/>
</dbReference>
<dbReference type="AlphaFoldDB" id="A0A544QLL1"/>
<protein>
    <recommendedName>
        <fullName evidence="2">Halobacterial output domain-containing protein</fullName>
    </recommendedName>
</protein>
<reference evidence="3 4" key="1">
    <citation type="submission" date="2019-02" db="EMBL/GenBank/DDBJ databases">
        <title>Halonotius sp. a new haloqrchaeon isolated from saline water.</title>
        <authorList>
            <person name="Duran-Viseras A."/>
            <person name="Sanchez-Porro C."/>
            <person name="Ventosa A."/>
        </authorList>
    </citation>
    <scope>NUCLEOTIDE SEQUENCE [LARGE SCALE GENOMIC DNA]</scope>
    <source>
        <strain evidence="3 4">F9-27</strain>
    </source>
</reference>
<proteinExistence type="predicted"/>
<evidence type="ECO:0000259" key="2">
    <source>
        <dbReference type="Pfam" id="PF18545"/>
    </source>
</evidence>
<dbReference type="OrthoDB" id="271604at2157"/>
<dbReference type="Pfam" id="PF18545">
    <property type="entry name" value="HalOD1"/>
    <property type="match status" value="1"/>
</dbReference>
<gene>
    <name evidence="3" type="ORF">EWF95_10700</name>
</gene>
<evidence type="ECO:0000256" key="1">
    <source>
        <dbReference type="SAM" id="MobiDB-lite"/>
    </source>
</evidence>
<evidence type="ECO:0000313" key="3">
    <source>
        <dbReference type="EMBL" id="TQQ79480.1"/>
    </source>
</evidence>
<evidence type="ECO:0000313" key="4">
    <source>
        <dbReference type="Proteomes" id="UP000315385"/>
    </source>
</evidence>
<name>A0A544QLL1_9EURY</name>
<sequence>MSDDEPSVRHGPETEGYVTTIDPADTEPTYAVVLLLQACENAEGIELPPLYEVINCDALNQLLVGYTRCAPTQHVRLEYTTTAFELTVECQDGTAEMRLCPDAEPTTDDTDPSR</sequence>
<feature type="region of interest" description="Disordered" evidence="1">
    <location>
        <begin position="1"/>
        <end position="23"/>
    </location>
</feature>
<organism evidence="3 4">
    <name type="scientific">Halonotius roseus</name>
    <dbReference type="NCBI Taxonomy" id="2511997"/>
    <lineage>
        <taxon>Archaea</taxon>
        <taxon>Methanobacteriati</taxon>
        <taxon>Methanobacteriota</taxon>
        <taxon>Stenosarchaea group</taxon>
        <taxon>Halobacteria</taxon>
        <taxon>Halobacteriales</taxon>
        <taxon>Haloferacaceae</taxon>
        <taxon>Halonotius</taxon>
    </lineage>
</organism>
<dbReference type="InterPro" id="IPR040624">
    <property type="entry name" value="HalOD1"/>
</dbReference>
<dbReference type="Proteomes" id="UP000315385">
    <property type="component" value="Unassembled WGS sequence"/>
</dbReference>
<feature type="domain" description="Halobacterial output" evidence="2">
    <location>
        <begin position="25"/>
        <end position="92"/>
    </location>
</feature>
<accession>A0A544QLL1</accession>
<dbReference type="RefSeq" id="WP_142444070.1">
    <property type="nucleotide sequence ID" value="NZ_SESI01000003.1"/>
</dbReference>
<keyword evidence="4" id="KW-1185">Reference proteome</keyword>